<keyword evidence="2" id="KW-1185">Reference proteome</keyword>
<protein>
    <submittedName>
        <fullName evidence="1">Uncharacterized protein</fullName>
    </submittedName>
</protein>
<dbReference type="Proteomes" id="UP000823388">
    <property type="component" value="Chromosome 4K"/>
</dbReference>
<dbReference type="EMBL" id="CM029043">
    <property type="protein sequence ID" value="KAG2610026.1"/>
    <property type="molecule type" value="Genomic_DNA"/>
</dbReference>
<sequence length="95" mass="10819">MPSTRQCRVLPCSVDQFWVFAQRFMGHGGKYRMKITRSPTKTICLASSFIVFWADLQQKGHRDALVVGAKALKVTALNLHPHKATALTEMLEWCR</sequence>
<comment type="caution">
    <text evidence="1">The sequence shown here is derived from an EMBL/GenBank/DDBJ whole genome shotgun (WGS) entry which is preliminary data.</text>
</comment>
<name>A0A8T0TMJ8_PANVG</name>
<dbReference type="AlphaFoldDB" id="A0A8T0TMJ8"/>
<accession>A0A8T0TMJ8</accession>
<evidence type="ECO:0000313" key="1">
    <source>
        <dbReference type="EMBL" id="KAG2610026.1"/>
    </source>
</evidence>
<organism evidence="1 2">
    <name type="scientific">Panicum virgatum</name>
    <name type="common">Blackwell switchgrass</name>
    <dbReference type="NCBI Taxonomy" id="38727"/>
    <lineage>
        <taxon>Eukaryota</taxon>
        <taxon>Viridiplantae</taxon>
        <taxon>Streptophyta</taxon>
        <taxon>Embryophyta</taxon>
        <taxon>Tracheophyta</taxon>
        <taxon>Spermatophyta</taxon>
        <taxon>Magnoliopsida</taxon>
        <taxon>Liliopsida</taxon>
        <taxon>Poales</taxon>
        <taxon>Poaceae</taxon>
        <taxon>PACMAD clade</taxon>
        <taxon>Panicoideae</taxon>
        <taxon>Panicodae</taxon>
        <taxon>Paniceae</taxon>
        <taxon>Panicinae</taxon>
        <taxon>Panicum</taxon>
        <taxon>Panicum sect. Hiantes</taxon>
    </lineage>
</organism>
<gene>
    <name evidence="1" type="ORF">PVAP13_4KG093633</name>
</gene>
<reference evidence="1" key="1">
    <citation type="submission" date="2020-05" db="EMBL/GenBank/DDBJ databases">
        <title>WGS assembly of Panicum virgatum.</title>
        <authorList>
            <person name="Lovell J.T."/>
            <person name="Jenkins J."/>
            <person name="Shu S."/>
            <person name="Juenger T.E."/>
            <person name="Schmutz J."/>
        </authorList>
    </citation>
    <scope>NUCLEOTIDE SEQUENCE</scope>
    <source>
        <strain evidence="1">AP13</strain>
    </source>
</reference>
<proteinExistence type="predicted"/>
<evidence type="ECO:0000313" key="2">
    <source>
        <dbReference type="Proteomes" id="UP000823388"/>
    </source>
</evidence>